<evidence type="ECO:0000313" key="6">
    <source>
        <dbReference type="Proteomes" id="UP001595696"/>
    </source>
</evidence>
<dbReference type="InterPro" id="IPR046433">
    <property type="entry name" value="ActCoA_hydro"/>
</dbReference>
<dbReference type="Proteomes" id="UP001595696">
    <property type="component" value="Unassembled WGS sequence"/>
</dbReference>
<proteinExistence type="inferred from homology"/>
<evidence type="ECO:0000259" key="3">
    <source>
        <dbReference type="Pfam" id="PF02550"/>
    </source>
</evidence>
<name>A0ABV8DRU0_9NOCA</name>
<organism evidence="5 6">
    <name type="scientific">Nocardia jiangsuensis</name>
    <dbReference type="NCBI Taxonomy" id="1691563"/>
    <lineage>
        <taxon>Bacteria</taxon>
        <taxon>Bacillati</taxon>
        <taxon>Actinomycetota</taxon>
        <taxon>Actinomycetes</taxon>
        <taxon>Mycobacteriales</taxon>
        <taxon>Nocardiaceae</taxon>
        <taxon>Nocardia</taxon>
    </lineage>
</organism>
<dbReference type="InterPro" id="IPR026888">
    <property type="entry name" value="AcetylCoA_hyd_C"/>
</dbReference>
<dbReference type="PANTHER" id="PTHR21432:SF20">
    <property type="entry name" value="ACETYL-COA HYDROLASE"/>
    <property type="match status" value="1"/>
</dbReference>
<dbReference type="PANTHER" id="PTHR21432">
    <property type="entry name" value="ACETYL-COA HYDROLASE-RELATED"/>
    <property type="match status" value="1"/>
</dbReference>
<evidence type="ECO:0000259" key="4">
    <source>
        <dbReference type="Pfam" id="PF13336"/>
    </source>
</evidence>
<dbReference type="EMBL" id="JBHSAX010000009">
    <property type="protein sequence ID" value="MFC3962331.1"/>
    <property type="molecule type" value="Genomic_DNA"/>
</dbReference>
<dbReference type="InterPro" id="IPR003702">
    <property type="entry name" value="ActCoA_hydro_N"/>
</dbReference>
<evidence type="ECO:0000256" key="1">
    <source>
        <dbReference type="ARBA" id="ARBA00009632"/>
    </source>
</evidence>
<reference evidence="6" key="1">
    <citation type="journal article" date="2019" name="Int. J. Syst. Evol. Microbiol.">
        <title>The Global Catalogue of Microorganisms (GCM) 10K type strain sequencing project: providing services to taxonomists for standard genome sequencing and annotation.</title>
        <authorList>
            <consortium name="The Broad Institute Genomics Platform"/>
            <consortium name="The Broad Institute Genome Sequencing Center for Infectious Disease"/>
            <person name="Wu L."/>
            <person name="Ma J."/>
        </authorList>
    </citation>
    <scope>NUCLEOTIDE SEQUENCE [LARGE SCALE GENOMIC DNA]</scope>
    <source>
        <strain evidence="6">CGMCC 4.7330</strain>
    </source>
</reference>
<dbReference type="Gene3D" id="3.40.1080.10">
    <property type="entry name" value="Glutaconate Coenzyme A-transferase"/>
    <property type="match status" value="1"/>
</dbReference>
<accession>A0ABV8DRU0</accession>
<feature type="domain" description="Acetyl-CoA hydrolase/transferase C-terminal" evidence="4">
    <location>
        <begin position="263"/>
        <end position="414"/>
    </location>
</feature>
<evidence type="ECO:0000256" key="2">
    <source>
        <dbReference type="ARBA" id="ARBA00022679"/>
    </source>
</evidence>
<dbReference type="Gene3D" id="3.30.750.70">
    <property type="entry name" value="4-hydroxybutyrate coenzyme like domains"/>
    <property type="match status" value="1"/>
</dbReference>
<dbReference type="Gene3D" id="3.40.1080.20">
    <property type="entry name" value="Acetyl-CoA hydrolase/transferase C-terminal domain"/>
    <property type="match status" value="1"/>
</dbReference>
<dbReference type="InterPro" id="IPR038460">
    <property type="entry name" value="AcetylCoA_hyd_C_sf"/>
</dbReference>
<dbReference type="SUPFAM" id="SSF100950">
    <property type="entry name" value="NagB/RpiA/CoA transferase-like"/>
    <property type="match status" value="2"/>
</dbReference>
<keyword evidence="5" id="KW-0378">Hydrolase</keyword>
<evidence type="ECO:0000313" key="5">
    <source>
        <dbReference type="EMBL" id="MFC3962331.1"/>
    </source>
</evidence>
<dbReference type="Pfam" id="PF02550">
    <property type="entry name" value="AcetylCoA_hydro"/>
    <property type="match status" value="1"/>
</dbReference>
<dbReference type="Pfam" id="PF13336">
    <property type="entry name" value="AcetylCoA_hyd_C"/>
    <property type="match status" value="1"/>
</dbReference>
<dbReference type="RefSeq" id="WP_378612101.1">
    <property type="nucleotide sequence ID" value="NZ_JBHSAX010000009.1"/>
</dbReference>
<protein>
    <submittedName>
        <fullName evidence="5">Acetyl-CoA hydrolase/transferase family protein</fullName>
    </submittedName>
</protein>
<keyword evidence="2" id="KW-0808">Transferase</keyword>
<comment type="caution">
    <text evidence="5">The sequence shown here is derived from an EMBL/GenBank/DDBJ whole genome shotgun (WGS) entry which is preliminary data.</text>
</comment>
<dbReference type="GO" id="GO:0016787">
    <property type="term" value="F:hydrolase activity"/>
    <property type="evidence" value="ECO:0007669"/>
    <property type="project" value="UniProtKB-KW"/>
</dbReference>
<dbReference type="InterPro" id="IPR037171">
    <property type="entry name" value="NagB/RpiA_transferase-like"/>
</dbReference>
<sequence length="422" mass="43770">MTAIPLADLDLRTVLRPGDRIVAGQACGEPTSLIEALIEQGPDIPDLSLFIATSFSGLLTPATAEAFRAVSMGAIGALRALAKAHLLDVIPCHVSRVGPMLETGAIPCDVAFIQVPPADPDGTHSLGLISDHVLAAVRAARTVVAEVNDRVPRTAGERIAAADIDYAVEVSLDPVQVSPAPITELDQSIAGHVAEFIGDGSVLQVGVGAVPDAVLRLLGDRRDLGVHSGMLGDGLVDLVEAGVITNARKAIDTGVSITGALIGTDRLYRFADGNDRIRMCATAYTHDPAVLARLDRLVTINSAVEVDLTGQVNAEQSGSAYLGGTGGQVDFVRAGARSPGGHAVIALPATARGGTVSRITGALSGPVTTARSDVDVIVTEFGAAELAGRTLAERARRLVAIAHPDFRDDLERAAREIQRRGF</sequence>
<feature type="domain" description="Acetyl-CoA hydrolase/transferase N-terminal" evidence="3">
    <location>
        <begin position="17"/>
        <end position="170"/>
    </location>
</feature>
<comment type="similarity">
    <text evidence="1">Belongs to the acetyl-CoA hydrolase/transferase family.</text>
</comment>
<gene>
    <name evidence="5" type="ORF">ACFO0B_10075</name>
</gene>
<keyword evidence="6" id="KW-1185">Reference proteome</keyword>